<gene>
    <name evidence="1" type="ORF">AO498_13090</name>
</gene>
<sequence length="199" mass="23025">MIYPEIAELLIEMRNEDLAVRERLIQNGQLGKGYNPEMKKVHLRNTKQLEQIIQKIGYPTQVLVGQEASEAAWLIVQHSIEQPTFMKNCLQLLEVEVQNHQVSAKDLAYLGDRIAVLEGKPQSYGTQFDWNDQGQLVPNEIENPSEVNQRRSAIGLTTLEEQTALIRHQAELENQNPPTDWWSRKQEIDRWKRSVGWIS</sequence>
<dbReference type="KEGG" id="alm:AO498_13090"/>
<dbReference type="Proteomes" id="UP000073816">
    <property type="component" value="Chromosome"/>
</dbReference>
<name>A0A142EQH1_9BACT</name>
<dbReference type="AlphaFoldDB" id="A0A142EQH1"/>
<dbReference type="OrthoDB" id="2989458at2"/>
<evidence type="ECO:0000313" key="2">
    <source>
        <dbReference type="Proteomes" id="UP000073816"/>
    </source>
</evidence>
<evidence type="ECO:0000313" key="1">
    <source>
        <dbReference type="EMBL" id="AMQ57376.1"/>
    </source>
</evidence>
<accession>A0A142EQH1</accession>
<dbReference type="EMBL" id="CP012836">
    <property type="protein sequence ID" value="AMQ57376.1"/>
    <property type="molecule type" value="Genomic_DNA"/>
</dbReference>
<dbReference type="STRING" id="1727163.AO498_13090"/>
<reference evidence="2" key="1">
    <citation type="submission" date="2015-09" db="EMBL/GenBank/DDBJ databases">
        <title>Complete sequence of Algoriphagus sp. M8-2.</title>
        <authorList>
            <person name="Shintani M."/>
        </authorList>
    </citation>
    <scope>NUCLEOTIDE SEQUENCE [LARGE SCALE GENOMIC DNA]</scope>
    <source>
        <strain evidence="2">M8-2</strain>
    </source>
</reference>
<keyword evidence="2" id="KW-1185">Reference proteome</keyword>
<dbReference type="Pfam" id="PF20329">
    <property type="entry name" value="DUF6624"/>
    <property type="match status" value="1"/>
</dbReference>
<dbReference type="PATRIC" id="fig|1727163.4.peg.2731"/>
<reference evidence="1 2" key="2">
    <citation type="journal article" date="2016" name="Genome Announc.">
        <title>Complete Genome Sequence of Algoriphagus sp. Strain M8-2, Isolated from a Brackish Lake.</title>
        <authorList>
            <person name="Muraguchi Y."/>
            <person name="Kushimoto K."/>
            <person name="Ohtsubo Y."/>
            <person name="Suzuki T."/>
            <person name="Dohra H."/>
            <person name="Kimbara K."/>
            <person name="Shintani M."/>
        </authorList>
    </citation>
    <scope>NUCLEOTIDE SEQUENCE [LARGE SCALE GENOMIC DNA]</scope>
    <source>
        <strain evidence="1 2">M8-2</strain>
    </source>
</reference>
<dbReference type="RefSeq" id="WP_067548472.1">
    <property type="nucleotide sequence ID" value="NZ_CP012836.1"/>
</dbReference>
<dbReference type="InterPro" id="IPR046732">
    <property type="entry name" value="DUF6624"/>
</dbReference>
<protein>
    <submittedName>
        <fullName evidence="1">Uncharacterized protein</fullName>
    </submittedName>
</protein>
<organism evidence="1 2">
    <name type="scientific">Algoriphagus sanaruensis</name>
    <dbReference type="NCBI Taxonomy" id="1727163"/>
    <lineage>
        <taxon>Bacteria</taxon>
        <taxon>Pseudomonadati</taxon>
        <taxon>Bacteroidota</taxon>
        <taxon>Cytophagia</taxon>
        <taxon>Cytophagales</taxon>
        <taxon>Cyclobacteriaceae</taxon>
        <taxon>Algoriphagus</taxon>
    </lineage>
</organism>
<proteinExistence type="predicted"/>